<dbReference type="AlphaFoldDB" id="A0AAJ0F3H2"/>
<comment type="caution">
    <text evidence="2">The sequence shown here is derived from an EMBL/GenBank/DDBJ whole genome shotgun (WGS) entry which is preliminary data.</text>
</comment>
<dbReference type="Gene3D" id="3.10.180.10">
    <property type="entry name" value="2,3-Dihydroxybiphenyl 1,2-Dioxygenase, domain 1"/>
    <property type="match status" value="1"/>
</dbReference>
<feature type="region of interest" description="Disordered" evidence="1">
    <location>
        <begin position="497"/>
        <end position="541"/>
    </location>
</feature>
<feature type="compositionally biased region" description="Basic and acidic residues" evidence="1">
    <location>
        <begin position="91"/>
        <end position="104"/>
    </location>
</feature>
<dbReference type="PANTHER" id="PTHR35006:SF3">
    <property type="entry name" value="GLYOXALASE FAMILY PROTEIN (AFU_ORTHOLOGUE AFUA_3G06020)"/>
    <property type="match status" value="1"/>
</dbReference>
<gene>
    <name evidence="2" type="ORF">QBC47DRAFT_43913</name>
</gene>
<feature type="compositionally biased region" description="Basic and acidic residues" evidence="1">
    <location>
        <begin position="394"/>
        <end position="403"/>
    </location>
</feature>
<evidence type="ECO:0000313" key="3">
    <source>
        <dbReference type="Proteomes" id="UP001239445"/>
    </source>
</evidence>
<dbReference type="Proteomes" id="UP001239445">
    <property type="component" value="Unassembled WGS sequence"/>
</dbReference>
<name>A0AAJ0F3H2_9PEZI</name>
<feature type="compositionally biased region" description="Low complexity" evidence="1">
    <location>
        <begin position="429"/>
        <end position="446"/>
    </location>
</feature>
<feature type="region of interest" description="Disordered" evidence="1">
    <location>
        <begin position="89"/>
        <end position="122"/>
    </location>
</feature>
<accession>A0AAJ0F3H2</accession>
<dbReference type="EMBL" id="MU839837">
    <property type="protein sequence ID" value="KAK1753461.1"/>
    <property type="molecule type" value="Genomic_DNA"/>
</dbReference>
<proteinExistence type="predicted"/>
<feature type="compositionally biased region" description="Low complexity" evidence="1">
    <location>
        <begin position="183"/>
        <end position="192"/>
    </location>
</feature>
<dbReference type="InterPro" id="IPR029068">
    <property type="entry name" value="Glyas_Bleomycin-R_OHBP_Dase"/>
</dbReference>
<feature type="region of interest" description="Disordered" evidence="1">
    <location>
        <begin position="257"/>
        <end position="288"/>
    </location>
</feature>
<feature type="compositionally biased region" description="Low complexity" evidence="1">
    <location>
        <begin position="404"/>
        <end position="414"/>
    </location>
</feature>
<sequence length="541" mass="59129">MLPFLEVAHLPSSSSFYSAIIQPLGLRYLSAEDGHFPSIIYGDALGGVPIFQLRQIRPSRDRPLKPSHLVVSAPSPEAAEDAYDCAVRANPDNRDRPRQPRGSHEAVSGASATRTLGGGGKIRINITDFDGNNMEVVYRPPSKYPDYYGGSTVRHTQSTPKEASRILEWNYDVVSADIPPPSARASAASRRPQAGYGGEDAPYSSLRRSITDGLSSYEPASPRQNSSGLSASTVVGTLLGVAAGAALGGALTYSRVKADRGRAPRQEYDEPPAFSRRSTFPDPYPTRNSQYVEVEREVAKVRYPEDYVADRRPAPEYIARYSQVGDSRSREVEDIEDKRSRYESSRSRASGRTRSEAATNRQPLLLDEPERRSHVSSRSSRHPPIVQRSYTYEEPERERERESYVSAKSHYSSSTARGPPLPGQPQQMVSRSRSGSRVTTTTVKVGGNSGSRPATYVSARGVPLPPSEYSARKVPLPPSEYSARHIPLPPSEYSARGIPLPSSGVGSSHAGWADDDADSVAPSDSISCVGTERSRRSRSYR</sequence>
<keyword evidence="3" id="KW-1185">Reference proteome</keyword>
<feature type="region of interest" description="Disordered" evidence="1">
    <location>
        <begin position="319"/>
        <end position="476"/>
    </location>
</feature>
<dbReference type="PANTHER" id="PTHR35006">
    <property type="entry name" value="GLYOXALASE FAMILY PROTEIN (AFU_ORTHOLOGUE AFUA_5G14830)"/>
    <property type="match status" value="1"/>
</dbReference>
<organism evidence="2 3">
    <name type="scientific">Echria macrotheca</name>
    <dbReference type="NCBI Taxonomy" id="438768"/>
    <lineage>
        <taxon>Eukaryota</taxon>
        <taxon>Fungi</taxon>
        <taxon>Dikarya</taxon>
        <taxon>Ascomycota</taxon>
        <taxon>Pezizomycotina</taxon>
        <taxon>Sordariomycetes</taxon>
        <taxon>Sordariomycetidae</taxon>
        <taxon>Sordariales</taxon>
        <taxon>Schizotheciaceae</taxon>
        <taxon>Echria</taxon>
    </lineage>
</organism>
<protein>
    <submittedName>
        <fullName evidence="2">Uncharacterized protein</fullName>
    </submittedName>
</protein>
<evidence type="ECO:0000256" key="1">
    <source>
        <dbReference type="SAM" id="MobiDB-lite"/>
    </source>
</evidence>
<feature type="compositionally biased region" description="Basic and acidic residues" evidence="1">
    <location>
        <begin position="327"/>
        <end position="346"/>
    </location>
</feature>
<feature type="compositionally biased region" description="Low complexity" evidence="1">
    <location>
        <begin position="347"/>
        <end position="359"/>
    </location>
</feature>
<evidence type="ECO:0000313" key="2">
    <source>
        <dbReference type="EMBL" id="KAK1753461.1"/>
    </source>
</evidence>
<reference evidence="2" key="1">
    <citation type="submission" date="2023-06" db="EMBL/GenBank/DDBJ databases">
        <title>Genome-scale phylogeny and comparative genomics of the fungal order Sordariales.</title>
        <authorList>
            <consortium name="Lawrence Berkeley National Laboratory"/>
            <person name="Hensen N."/>
            <person name="Bonometti L."/>
            <person name="Westerberg I."/>
            <person name="Brannstrom I.O."/>
            <person name="Guillou S."/>
            <person name="Cros-Aarteil S."/>
            <person name="Calhoun S."/>
            <person name="Haridas S."/>
            <person name="Kuo A."/>
            <person name="Mondo S."/>
            <person name="Pangilinan J."/>
            <person name="Riley R."/>
            <person name="Labutti K."/>
            <person name="Andreopoulos B."/>
            <person name="Lipzen A."/>
            <person name="Chen C."/>
            <person name="Yanf M."/>
            <person name="Daum C."/>
            <person name="Ng V."/>
            <person name="Clum A."/>
            <person name="Steindorff A."/>
            <person name="Ohm R."/>
            <person name="Martin F."/>
            <person name="Silar P."/>
            <person name="Natvig D."/>
            <person name="Lalanne C."/>
            <person name="Gautier V."/>
            <person name="Ament-Velasquez S.L."/>
            <person name="Kruys A."/>
            <person name="Hutchinson M.I."/>
            <person name="Powell A.J."/>
            <person name="Barry K."/>
            <person name="Miller A.N."/>
            <person name="Grigoriev I.V."/>
            <person name="Debuchy R."/>
            <person name="Gladieux P."/>
            <person name="Thoren M.H."/>
            <person name="Johannesson H."/>
        </authorList>
    </citation>
    <scope>NUCLEOTIDE SEQUENCE</scope>
    <source>
        <strain evidence="2">PSN4</strain>
    </source>
</reference>
<feature type="compositionally biased region" description="Basic and acidic residues" evidence="1">
    <location>
        <begin position="257"/>
        <end position="268"/>
    </location>
</feature>
<feature type="region of interest" description="Disordered" evidence="1">
    <location>
        <begin position="182"/>
        <end position="205"/>
    </location>
</feature>